<gene>
    <name evidence="2" type="ORF">AAIA72_15770</name>
</gene>
<organism evidence="2">
    <name type="scientific">Thermohahella caldifontis</name>
    <dbReference type="NCBI Taxonomy" id="3142973"/>
    <lineage>
        <taxon>Bacteria</taxon>
        <taxon>Pseudomonadati</taxon>
        <taxon>Pseudomonadota</taxon>
        <taxon>Gammaproteobacteria</taxon>
        <taxon>Oceanospirillales</taxon>
        <taxon>Hahellaceae</taxon>
        <taxon>Thermohahella</taxon>
    </lineage>
</organism>
<name>A0AB39UV53_9GAMM</name>
<sequence>MIPVGVSACVLGEEVRYDGGHKRHRFVTDELSRWWTYVPICPEVAIGLGIPRPTIRLVEVDGQIRVQGSQDAGLDVTDKMHAFADEKLPSLKHLCGYVVCAKSPSCGMERIPVFSHGNPQGEKRGVGLWTARLMEAMPWLPVEENGRLQDLALRENFVMRVFALHDFYRALPEDAPADAYVRFHTRYKYTLMAASQQEASRLGQLIASVGTQAGPEFWRTYRQQFMDALKTVVTRRQHANVLMHLQGYFKQLLSPEEKAELTRLIHAYREGEAPLMAVLSVLRHLMVRHPQPYLEDQHYLNPYPADLKLRVAL</sequence>
<evidence type="ECO:0000313" key="2">
    <source>
        <dbReference type="EMBL" id="XDT72234.1"/>
    </source>
</evidence>
<dbReference type="KEGG" id="tcd:AAIA72_15770"/>
<dbReference type="Pfam" id="PF04463">
    <property type="entry name" value="2-thiour_desulf"/>
    <property type="match status" value="1"/>
</dbReference>
<dbReference type="PANTHER" id="PTHR30087">
    <property type="entry name" value="INNER MEMBRANE PROTEIN"/>
    <property type="match status" value="1"/>
</dbReference>
<protein>
    <submittedName>
        <fullName evidence="2">DUF523 and DUF1722 domain-containing protein</fullName>
    </submittedName>
</protein>
<dbReference type="RefSeq" id="WP_369601246.1">
    <property type="nucleotide sequence ID" value="NZ_CP154858.1"/>
</dbReference>
<feature type="domain" description="DUF1722" evidence="1">
    <location>
        <begin position="188"/>
        <end position="304"/>
    </location>
</feature>
<dbReference type="Pfam" id="PF08349">
    <property type="entry name" value="DUF1722"/>
    <property type="match status" value="1"/>
</dbReference>
<dbReference type="PIRSF" id="PIRSF037004">
    <property type="entry name" value="UCP037004"/>
    <property type="match status" value="1"/>
</dbReference>
<proteinExistence type="predicted"/>
<accession>A0AB39UV53</accession>
<dbReference type="AlphaFoldDB" id="A0AB39UV53"/>
<reference evidence="2" key="1">
    <citation type="submission" date="2024-05" db="EMBL/GenBank/DDBJ databases">
        <title>Genome sequencing of novel strain.</title>
        <authorList>
            <person name="Ganbat D."/>
            <person name="Ganbat S."/>
            <person name="Lee S.-J."/>
        </authorList>
    </citation>
    <scope>NUCLEOTIDE SEQUENCE</scope>
    <source>
        <strain evidence="2">SMD15-11</strain>
    </source>
</reference>
<dbReference type="InterPro" id="IPR017087">
    <property type="entry name" value="UCP037004"/>
</dbReference>
<dbReference type="EMBL" id="CP154858">
    <property type="protein sequence ID" value="XDT72234.1"/>
    <property type="molecule type" value="Genomic_DNA"/>
</dbReference>
<evidence type="ECO:0000259" key="1">
    <source>
        <dbReference type="Pfam" id="PF08349"/>
    </source>
</evidence>
<dbReference type="InterPro" id="IPR013560">
    <property type="entry name" value="DUF1722"/>
</dbReference>
<dbReference type="InterPro" id="IPR007553">
    <property type="entry name" value="2-thiour_desulf"/>
</dbReference>
<dbReference type="PANTHER" id="PTHR30087:SF0">
    <property type="entry name" value="INNER MEMBRANE PROTEIN"/>
    <property type="match status" value="1"/>
</dbReference>